<dbReference type="AlphaFoldDB" id="A0A4U8Z4A9"/>
<keyword evidence="3" id="KW-0378">Hydrolase</keyword>
<dbReference type="Gene3D" id="3.40.710.10">
    <property type="entry name" value="DD-peptidase/beta-lactamase superfamily"/>
    <property type="match status" value="1"/>
</dbReference>
<dbReference type="GO" id="GO:0008800">
    <property type="term" value="F:beta-lactamase activity"/>
    <property type="evidence" value="ECO:0007669"/>
    <property type="project" value="UniProtKB-EC"/>
</dbReference>
<gene>
    <name evidence="3" type="primary">bla</name>
    <name evidence="3" type="ORF">MTUNDRAET4_3450</name>
</gene>
<name>A0A4U8Z4A9_METTU</name>
<protein>
    <submittedName>
        <fullName evidence="3">Beta-lactamase OXA-18</fullName>
        <ecNumber evidence="3">3.5.2.6</ecNumber>
    </submittedName>
</protein>
<dbReference type="GO" id="GO:0008658">
    <property type="term" value="F:penicillin binding"/>
    <property type="evidence" value="ECO:0007669"/>
    <property type="project" value="InterPro"/>
</dbReference>
<proteinExistence type="predicted"/>
<sequence>MRSTKVMKRVAPFAALLCSISTASLAAPVCTLLVDADSGAVLRQDGRCDQRNSPASTFKVALSVMGYDAGILTDAHSPVWPYREEYKAWRENWKTNVDPASWMRDSVVWYSWGITRALGAQRLQQYVDLFSYGNRDLSGNAGKDDGLTHAWLSASLQISPIEEVVFLRRLLKLQLPASAPAQEKAIAIIPRFAAADGWTVQGKTGAGFQRGQDGVLDEDRQFGWFVGWAIKGDRRVVFARLTKDETKVAESAGIRTRDLFLAELPALLGNFAGAQNPN</sequence>
<evidence type="ECO:0000256" key="1">
    <source>
        <dbReference type="SAM" id="SignalP"/>
    </source>
</evidence>
<feature type="domain" description="Penicillin-binding protein transpeptidase" evidence="2">
    <location>
        <begin position="30"/>
        <end position="252"/>
    </location>
</feature>
<feature type="chain" id="PRO_5020931857" evidence="1">
    <location>
        <begin position="27"/>
        <end position="278"/>
    </location>
</feature>
<dbReference type="InterPro" id="IPR001460">
    <property type="entry name" value="PCN-bd_Tpept"/>
</dbReference>
<dbReference type="SUPFAM" id="SSF56601">
    <property type="entry name" value="beta-lactamase/transpeptidase-like"/>
    <property type="match status" value="1"/>
</dbReference>
<organism evidence="3 4">
    <name type="scientific">Methylocella tundrae</name>
    <dbReference type="NCBI Taxonomy" id="227605"/>
    <lineage>
        <taxon>Bacteria</taxon>
        <taxon>Pseudomonadati</taxon>
        <taxon>Pseudomonadota</taxon>
        <taxon>Alphaproteobacteria</taxon>
        <taxon>Hyphomicrobiales</taxon>
        <taxon>Beijerinckiaceae</taxon>
        <taxon>Methylocella</taxon>
    </lineage>
</organism>
<feature type="signal peptide" evidence="1">
    <location>
        <begin position="1"/>
        <end position="26"/>
    </location>
</feature>
<dbReference type="Pfam" id="PF00905">
    <property type="entry name" value="Transpeptidase"/>
    <property type="match status" value="1"/>
</dbReference>
<evidence type="ECO:0000259" key="2">
    <source>
        <dbReference type="Pfam" id="PF00905"/>
    </source>
</evidence>
<dbReference type="Proteomes" id="UP000294360">
    <property type="component" value="Chromosome"/>
</dbReference>
<dbReference type="EC" id="3.5.2.6" evidence="3"/>
<reference evidence="3 4" key="1">
    <citation type="submission" date="2019-03" db="EMBL/GenBank/DDBJ databases">
        <authorList>
            <person name="Kox A.R. M."/>
        </authorList>
    </citation>
    <scope>NUCLEOTIDE SEQUENCE [LARGE SCALE GENOMIC DNA]</scope>
    <source>
        <strain evidence="3">MTUNDRAET4 annotated genome</strain>
    </source>
</reference>
<accession>A0A4U8Z4A9</accession>
<keyword evidence="1" id="KW-0732">Signal</keyword>
<dbReference type="InterPro" id="IPR012338">
    <property type="entry name" value="Beta-lactam/transpept-like"/>
</dbReference>
<evidence type="ECO:0000313" key="3">
    <source>
        <dbReference type="EMBL" id="VFU10337.1"/>
    </source>
</evidence>
<dbReference type="NCBIfam" id="NF000270">
    <property type="entry name" value="bla_class_D_alt"/>
    <property type="match status" value="1"/>
</dbReference>
<evidence type="ECO:0000313" key="4">
    <source>
        <dbReference type="Proteomes" id="UP000294360"/>
    </source>
</evidence>
<dbReference type="EMBL" id="LR536450">
    <property type="protein sequence ID" value="VFU10337.1"/>
    <property type="molecule type" value="Genomic_DNA"/>
</dbReference>
<dbReference type="KEGG" id="mtun:MTUNDRAET4_3450"/>